<feature type="compositionally biased region" description="Low complexity" evidence="1">
    <location>
        <begin position="51"/>
        <end position="66"/>
    </location>
</feature>
<comment type="caution">
    <text evidence="3">The sequence shown here is derived from an EMBL/GenBank/DDBJ whole genome shotgun (WGS) entry which is preliminary data.</text>
</comment>
<proteinExistence type="predicted"/>
<dbReference type="AlphaFoldDB" id="A0A2T7UDP6"/>
<feature type="region of interest" description="Disordered" evidence="1">
    <location>
        <begin position="51"/>
        <end position="76"/>
    </location>
</feature>
<dbReference type="RefSeq" id="WP_053172196.1">
    <property type="nucleotide sequence ID" value="NZ_LFYT02000011.1"/>
</dbReference>
<gene>
    <name evidence="3" type="ORF">H663_010495</name>
</gene>
<dbReference type="InterPro" id="IPR027392">
    <property type="entry name" value="TF_Znf"/>
</dbReference>
<dbReference type="STRING" id="1293045.H663_08485"/>
<dbReference type="Proteomes" id="UP000037507">
    <property type="component" value="Unassembled WGS sequence"/>
</dbReference>
<sequence length="96" mass="10643">MKCPTCTDTPLVMAERQGVEIDYCPACRGIWLDRGELDKLLDRALAASPAQAAPVPHAPQPAAAQPHTQTYGDGRYGFGDRDAYKRKKSWLHDIFD</sequence>
<accession>A0A2T7UDP6</accession>
<organism evidence="3 4">
    <name type="scientific">Limnohabitans planktonicus II-D5</name>
    <dbReference type="NCBI Taxonomy" id="1293045"/>
    <lineage>
        <taxon>Bacteria</taxon>
        <taxon>Pseudomonadati</taxon>
        <taxon>Pseudomonadota</taxon>
        <taxon>Betaproteobacteria</taxon>
        <taxon>Burkholderiales</taxon>
        <taxon>Comamonadaceae</taxon>
        <taxon>Limnohabitans</taxon>
    </lineage>
</organism>
<evidence type="ECO:0000313" key="4">
    <source>
        <dbReference type="Proteomes" id="UP000037507"/>
    </source>
</evidence>
<feature type="domain" description="Transcription factor zinc-finger" evidence="2">
    <location>
        <begin position="2"/>
        <end position="43"/>
    </location>
</feature>
<name>A0A2T7UDP6_9BURK</name>
<evidence type="ECO:0000256" key="1">
    <source>
        <dbReference type="SAM" id="MobiDB-lite"/>
    </source>
</evidence>
<dbReference type="OrthoDB" id="9814037at2"/>
<reference evidence="3" key="1">
    <citation type="submission" date="2017-04" db="EMBL/GenBank/DDBJ databases">
        <title>Unexpected and diverse lifestyles within the genus Limnohabitans.</title>
        <authorList>
            <person name="Kasalicky V."/>
            <person name="Mehrshad M."/>
            <person name="Andrei S.-A."/>
            <person name="Salcher M."/>
            <person name="Kratochvilova H."/>
            <person name="Simek K."/>
            <person name="Ghai R."/>
        </authorList>
    </citation>
    <scope>NUCLEOTIDE SEQUENCE [LARGE SCALE GENOMIC DNA]</scope>
    <source>
        <strain evidence="3">II-D5</strain>
    </source>
</reference>
<evidence type="ECO:0000313" key="3">
    <source>
        <dbReference type="EMBL" id="PVE42784.1"/>
    </source>
</evidence>
<evidence type="ECO:0000259" key="2">
    <source>
        <dbReference type="Pfam" id="PF13453"/>
    </source>
</evidence>
<dbReference type="EMBL" id="LFYT02000011">
    <property type="protein sequence ID" value="PVE42784.1"/>
    <property type="molecule type" value="Genomic_DNA"/>
</dbReference>
<protein>
    <recommendedName>
        <fullName evidence="2">Transcription factor zinc-finger domain-containing protein</fullName>
    </recommendedName>
</protein>
<keyword evidence="4" id="KW-1185">Reference proteome</keyword>
<dbReference type="Pfam" id="PF13453">
    <property type="entry name" value="Zn_ribbon_TFIIB"/>
    <property type="match status" value="1"/>
</dbReference>